<evidence type="ECO:0000259" key="4">
    <source>
        <dbReference type="Pfam" id="PF13407"/>
    </source>
</evidence>
<comment type="subcellular location">
    <subcellularLocation>
        <location evidence="1">Cell envelope</location>
    </subcellularLocation>
</comment>
<gene>
    <name evidence="5" type="ORF">NK125_06205</name>
</gene>
<organism evidence="5 6">
    <name type="scientific">Aequitasia blattaphilus</name>
    <dbReference type="NCBI Taxonomy" id="2949332"/>
    <lineage>
        <taxon>Bacteria</taxon>
        <taxon>Bacillati</taxon>
        <taxon>Bacillota</taxon>
        <taxon>Clostridia</taxon>
        <taxon>Lachnospirales</taxon>
        <taxon>Lachnospiraceae</taxon>
        <taxon>Aequitasia</taxon>
    </lineage>
</organism>
<feature type="domain" description="Periplasmic binding protein" evidence="4">
    <location>
        <begin position="53"/>
        <end position="292"/>
    </location>
</feature>
<feature type="transmembrane region" description="Helical" evidence="3">
    <location>
        <begin position="6"/>
        <end position="25"/>
    </location>
</feature>
<dbReference type="EMBL" id="JAMZFW010000007">
    <property type="protein sequence ID" value="MCP1102009.1"/>
    <property type="molecule type" value="Genomic_DNA"/>
</dbReference>
<proteinExistence type="inferred from homology"/>
<dbReference type="InterPro" id="IPR050555">
    <property type="entry name" value="Bact_Solute-Bind_Prot2"/>
</dbReference>
<comment type="caution">
    <text evidence="5">The sequence shown here is derived from an EMBL/GenBank/DDBJ whole genome shotgun (WGS) entry which is preliminary data.</text>
</comment>
<protein>
    <submittedName>
        <fullName evidence="5">Substrate-binding domain-containing protein</fullName>
    </submittedName>
</protein>
<keyword evidence="3" id="KW-0472">Membrane</keyword>
<evidence type="ECO:0000313" key="5">
    <source>
        <dbReference type="EMBL" id="MCP1102009.1"/>
    </source>
</evidence>
<dbReference type="Pfam" id="PF13407">
    <property type="entry name" value="Peripla_BP_4"/>
    <property type="match status" value="1"/>
</dbReference>
<dbReference type="PANTHER" id="PTHR30036:SF7">
    <property type="entry name" value="ABC TRANSPORTER PERIPLASMIC-BINDING PROTEIN YPHF"/>
    <property type="match status" value="1"/>
</dbReference>
<dbReference type="SUPFAM" id="SSF53822">
    <property type="entry name" value="Periplasmic binding protein-like I"/>
    <property type="match status" value="1"/>
</dbReference>
<keyword evidence="6" id="KW-1185">Reference proteome</keyword>
<dbReference type="Gene3D" id="3.40.50.2300">
    <property type="match status" value="2"/>
</dbReference>
<name>A0ABT1E8P8_9FIRM</name>
<evidence type="ECO:0000256" key="2">
    <source>
        <dbReference type="ARBA" id="ARBA00007639"/>
    </source>
</evidence>
<accession>A0ABT1E8P8</accession>
<comment type="similarity">
    <text evidence="2">Belongs to the bacterial solute-binding protein 2 family.</text>
</comment>
<evidence type="ECO:0000256" key="1">
    <source>
        <dbReference type="ARBA" id="ARBA00004196"/>
    </source>
</evidence>
<sequence length="323" mass="36851">MKSKKVIIPTLLILVLALVGFFVVYKDAEANRKRKVYQISYICRESNLEESQNSVKMGMEQASKDLGIEIRTISYGKSITEAEQLDLIEREIKDGVDAIIIEPLLEENLLEEINQLADTIPIVELNGKELSQINEKIPCVYTNYQEIGNELINIMAKNYKLKKVYVVKENFAYEDIKEIYEGTSMTIEDKGVEVEVIPYTEDRISYIHSTIESVKEEKGEVILALGIEALEKVGKFVKEQDDQRVIKVFGYGKSNQIISYIEEGVIDYVAVTDEYGIGYLGVLQSVNLLNDKPTTNEKVDYTIINTNNIYTTKNQRLLFPFVQ</sequence>
<evidence type="ECO:0000313" key="6">
    <source>
        <dbReference type="Proteomes" id="UP001523566"/>
    </source>
</evidence>
<reference evidence="5 6" key="1">
    <citation type="journal article" date="2022" name="Genome Biol. Evol.">
        <title>Host diet, physiology and behaviors set the stage for Lachnospiraceae cladogenesis.</title>
        <authorList>
            <person name="Vera-Ponce De Leon A."/>
            <person name="Schneider M."/>
            <person name="Jahnes B.C."/>
            <person name="Sadowski V."/>
            <person name="Camuy-Velez L.A."/>
            <person name="Duan J."/>
            <person name="Sabree Z.L."/>
        </authorList>
    </citation>
    <scope>NUCLEOTIDE SEQUENCE [LARGE SCALE GENOMIC DNA]</scope>
    <source>
        <strain evidence="5 6">PAL113</strain>
    </source>
</reference>
<dbReference type="RefSeq" id="WP_262065798.1">
    <property type="nucleotide sequence ID" value="NZ_JAMXOD010000007.1"/>
</dbReference>
<dbReference type="Proteomes" id="UP001523566">
    <property type="component" value="Unassembled WGS sequence"/>
</dbReference>
<dbReference type="PANTHER" id="PTHR30036">
    <property type="entry name" value="D-XYLOSE-BINDING PERIPLASMIC PROTEIN"/>
    <property type="match status" value="1"/>
</dbReference>
<keyword evidence="3" id="KW-1133">Transmembrane helix</keyword>
<dbReference type="InterPro" id="IPR025997">
    <property type="entry name" value="SBP_2_dom"/>
</dbReference>
<keyword evidence="3" id="KW-0812">Transmembrane</keyword>
<evidence type="ECO:0000256" key="3">
    <source>
        <dbReference type="SAM" id="Phobius"/>
    </source>
</evidence>
<dbReference type="InterPro" id="IPR028082">
    <property type="entry name" value="Peripla_BP_I"/>
</dbReference>